<proteinExistence type="predicted"/>
<keyword evidence="4" id="KW-0808">Transferase</keyword>
<gene>
    <name evidence="6" type="ORF">BGX16_1991</name>
</gene>
<dbReference type="Pfam" id="PF08323">
    <property type="entry name" value="Glyco_transf_5"/>
    <property type="match status" value="1"/>
</dbReference>
<reference evidence="6 7" key="1">
    <citation type="submission" date="2017-11" db="EMBL/GenBank/DDBJ databases">
        <title>Animal gut microbial communities from fecal samples from Wisconsin, USA.</title>
        <authorList>
            <person name="Neumann A."/>
        </authorList>
    </citation>
    <scope>NUCLEOTIDE SEQUENCE [LARGE SCALE GENOMIC DNA]</scope>
    <source>
        <strain evidence="6 7">UWS3</strain>
    </source>
</reference>
<dbReference type="SUPFAM" id="SSF53756">
    <property type="entry name" value="UDP-Glycosyltransferase/glycogen phosphorylase"/>
    <property type="match status" value="1"/>
</dbReference>
<comment type="catalytic activity">
    <reaction evidence="1">
        <text>[(1-&gt;4)-alpha-D-glucosyl](n) + ADP-alpha-D-glucose = [(1-&gt;4)-alpha-D-glucosyl](n+1) + ADP + H(+)</text>
        <dbReference type="Rhea" id="RHEA:18189"/>
        <dbReference type="Rhea" id="RHEA-COMP:9584"/>
        <dbReference type="Rhea" id="RHEA-COMP:9587"/>
        <dbReference type="ChEBI" id="CHEBI:15378"/>
        <dbReference type="ChEBI" id="CHEBI:15444"/>
        <dbReference type="ChEBI" id="CHEBI:57498"/>
        <dbReference type="ChEBI" id="CHEBI:456216"/>
        <dbReference type="EC" id="2.4.1.21"/>
    </reaction>
</comment>
<evidence type="ECO:0000256" key="4">
    <source>
        <dbReference type="ARBA" id="ARBA00022679"/>
    </source>
</evidence>
<evidence type="ECO:0000313" key="7">
    <source>
        <dbReference type="Proteomes" id="UP000231134"/>
    </source>
</evidence>
<dbReference type="RefSeq" id="WP_100425875.1">
    <property type="nucleotide sequence ID" value="NZ_PGEX01000001.1"/>
</dbReference>
<dbReference type="PROSITE" id="PS51257">
    <property type="entry name" value="PROKAR_LIPOPROTEIN"/>
    <property type="match status" value="1"/>
</dbReference>
<protein>
    <recommendedName>
        <fullName evidence="2">starch synthase</fullName>
        <ecNumber evidence="2">2.4.1.21</ecNumber>
    </recommendedName>
</protein>
<dbReference type="AlphaFoldDB" id="A0A2M9A8P7"/>
<sequence length="468" mass="52022">MKFLAVSPEAGEWKKPSQLAGAVNQLTQACIRTGTESLAISPFYSRLLDDSVQFKCVFKGFEKLRNMPFEVWTGENPLHAYIRYDSYFDREAIYGENGIPYSDNHLRFSFLASAALAYADAIHFQPTMFCGHDWGGALLAPIAQTAYAGIFDNIAFFFTVHNITYDFHVTESEIERIGLPRKDFNMNGYEFWGKVSLLKAGIFYAKKVLLPSPGYCDGIINNHLGGGLSGFLLRNQDKLKGIQFGVNYPFWDFNAKANQPIEQAKKAARSDLSQALGKDFEHRMVMFCPLGQESGRTSETLATLLGDINKLNIFVVVGTTPGTADWDFYTPVASQEHSHMAILNTVQGSNSIVRMALAGSDILFAANPTEPSASMILKSLACGTIPLTGHDVGCANLLSNYVGDFATANAMLVDDSAAPDQMIRKLKNAVQLYSTNMESWNYLVRNAYQFRYEWDRTISQYIITLGET</sequence>
<evidence type="ECO:0000256" key="3">
    <source>
        <dbReference type="ARBA" id="ARBA00022676"/>
    </source>
</evidence>
<accession>A0A2M9A8P7</accession>
<dbReference type="PANTHER" id="PTHR45825">
    <property type="entry name" value="GRANULE-BOUND STARCH SYNTHASE 1, CHLOROPLASTIC/AMYLOPLASTIC"/>
    <property type="match status" value="1"/>
</dbReference>
<evidence type="ECO:0000259" key="5">
    <source>
        <dbReference type="Pfam" id="PF08323"/>
    </source>
</evidence>
<evidence type="ECO:0000256" key="1">
    <source>
        <dbReference type="ARBA" id="ARBA00001478"/>
    </source>
</evidence>
<comment type="caution">
    <text evidence="6">The sequence shown here is derived from an EMBL/GenBank/DDBJ whole genome shotgun (WGS) entry which is preliminary data.</text>
</comment>
<dbReference type="EMBL" id="PGEX01000001">
    <property type="protein sequence ID" value="PJJ41977.1"/>
    <property type="molecule type" value="Genomic_DNA"/>
</dbReference>
<feature type="domain" description="Starch synthase catalytic" evidence="5">
    <location>
        <begin position="3"/>
        <end position="232"/>
    </location>
</feature>
<evidence type="ECO:0000313" key="6">
    <source>
        <dbReference type="EMBL" id="PJJ41977.1"/>
    </source>
</evidence>
<dbReference type="InterPro" id="IPR013534">
    <property type="entry name" value="Starch_synth_cat_dom"/>
</dbReference>
<dbReference type="EC" id="2.4.1.21" evidence="2"/>
<dbReference type="Gene3D" id="3.40.50.2000">
    <property type="entry name" value="Glycogen Phosphorylase B"/>
    <property type="match status" value="2"/>
</dbReference>
<organism evidence="6 7">
    <name type="scientific">Hallerella succinigenes</name>
    <dbReference type="NCBI Taxonomy" id="1896222"/>
    <lineage>
        <taxon>Bacteria</taxon>
        <taxon>Pseudomonadati</taxon>
        <taxon>Fibrobacterota</taxon>
        <taxon>Fibrobacteria</taxon>
        <taxon>Fibrobacterales</taxon>
        <taxon>Fibrobacteraceae</taxon>
        <taxon>Hallerella</taxon>
    </lineage>
</organism>
<keyword evidence="3" id="KW-0328">Glycosyltransferase</keyword>
<dbReference type="OrthoDB" id="9808590at2"/>
<name>A0A2M9A8P7_9BACT</name>
<keyword evidence="7" id="KW-1185">Reference proteome</keyword>
<dbReference type="PANTHER" id="PTHR45825:SF11">
    <property type="entry name" value="ALPHA AMYLASE DOMAIN-CONTAINING PROTEIN"/>
    <property type="match status" value="1"/>
</dbReference>
<dbReference type="GO" id="GO:0009011">
    <property type="term" value="F:alpha-1,4-glucan glucosyltransferase (ADP-glucose donor) activity"/>
    <property type="evidence" value="ECO:0007669"/>
    <property type="project" value="UniProtKB-EC"/>
</dbReference>
<evidence type="ECO:0000256" key="2">
    <source>
        <dbReference type="ARBA" id="ARBA00012588"/>
    </source>
</evidence>
<dbReference type="Proteomes" id="UP000231134">
    <property type="component" value="Unassembled WGS sequence"/>
</dbReference>